<organism evidence="1 2">
    <name type="scientific">Coniochaeta ligniaria NRRL 30616</name>
    <dbReference type="NCBI Taxonomy" id="1408157"/>
    <lineage>
        <taxon>Eukaryota</taxon>
        <taxon>Fungi</taxon>
        <taxon>Dikarya</taxon>
        <taxon>Ascomycota</taxon>
        <taxon>Pezizomycotina</taxon>
        <taxon>Sordariomycetes</taxon>
        <taxon>Sordariomycetidae</taxon>
        <taxon>Coniochaetales</taxon>
        <taxon>Coniochaetaceae</taxon>
        <taxon>Coniochaeta</taxon>
    </lineage>
</organism>
<dbReference type="Proteomes" id="UP000182658">
    <property type="component" value="Unassembled WGS sequence"/>
</dbReference>
<protein>
    <submittedName>
        <fullName evidence="1">Uncharacterized protein</fullName>
    </submittedName>
</protein>
<evidence type="ECO:0000313" key="2">
    <source>
        <dbReference type="Proteomes" id="UP000182658"/>
    </source>
</evidence>
<keyword evidence="2" id="KW-1185">Reference proteome</keyword>
<evidence type="ECO:0000313" key="1">
    <source>
        <dbReference type="EMBL" id="OIW29267.1"/>
    </source>
</evidence>
<sequence>MRAISRVRFKGYEGVRAFDRRWISLDHLRSPGGLERTWGCFHFPLFGGLLILMRTTEPLTHVVTAWRSKHWTDPQDPSSPWIALICECLHKESLSRFSCHVNCQSGLHRGNTSCEAQLTICSNEFMLATWLFV</sequence>
<dbReference type="EMBL" id="KV875098">
    <property type="protein sequence ID" value="OIW29267.1"/>
    <property type="molecule type" value="Genomic_DNA"/>
</dbReference>
<proteinExistence type="predicted"/>
<dbReference type="AlphaFoldDB" id="A0A1J7IPZ8"/>
<dbReference type="InParanoid" id="A0A1J7IPZ8"/>
<gene>
    <name evidence="1" type="ORF">CONLIGDRAFT_413295</name>
</gene>
<name>A0A1J7IPZ8_9PEZI</name>
<reference evidence="1 2" key="1">
    <citation type="submission" date="2016-10" db="EMBL/GenBank/DDBJ databases">
        <title>Draft genome sequence of Coniochaeta ligniaria NRRL30616, a lignocellulolytic fungus for bioabatement of inhibitors in plant biomass hydrolysates.</title>
        <authorList>
            <consortium name="DOE Joint Genome Institute"/>
            <person name="Jimenez D.J."/>
            <person name="Hector R.E."/>
            <person name="Riley R."/>
            <person name="Sun H."/>
            <person name="Grigoriev I.V."/>
            <person name="Van Elsas J.D."/>
            <person name="Nichols N.N."/>
        </authorList>
    </citation>
    <scope>NUCLEOTIDE SEQUENCE [LARGE SCALE GENOMIC DNA]</scope>
    <source>
        <strain evidence="1 2">NRRL 30616</strain>
    </source>
</reference>
<accession>A0A1J7IPZ8</accession>